<evidence type="ECO:0000313" key="2">
    <source>
        <dbReference type="EMBL" id="BBY27038.1"/>
    </source>
</evidence>
<feature type="transmembrane region" description="Helical" evidence="1">
    <location>
        <begin position="177"/>
        <end position="196"/>
    </location>
</feature>
<protein>
    <submittedName>
        <fullName evidence="2">Uncharacterized protein</fullName>
    </submittedName>
</protein>
<keyword evidence="3" id="KW-1185">Reference proteome</keyword>
<dbReference type="Proteomes" id="UP000467193">
    <property type="component" value="Chromosome"/>
</dbReference>
<evidence type="ECO:0000313" key="3">
    <source>
        <dbReference type="Proteomes" id="UP000467193"/>
    </source>
</evidence>
<reference evidence="2 3" key="1">
    <citation type="journal article" date="2019" name="Emerg. Microbes Infect.">
        <title>Comprehensive subspecies identification of 175 nontuberculous mycobacteria species based on 7547 genomic profiles.</title>
        <authorList>
            <person name="Matsumoto Y."/>
            <person name="Kinjo T."/>
            <person name="Motooka D."/>
            <person name="Nabeya D."/>
            <person name="Jung N."/>
            <person name="Uechi K."/>
            <person name="Horii T."/>
            <person name="Iida T."/>
            <person name="Fujita J."/>
            <person name="Nakamura S."/>
        </authorList>
    </citation>
    <scope>NUCLEOTIDE SEQUENCE [LARGE SCALE GENOMIC DNA]</scope>
    <source>
        <strain evidence="2 3">JCM 17899</strain>
    </source>
</reference>
<dbReference type="EMBL" id="AP022588">
    <property type="protein sequence ID" value="BBY27038.1"/>
    <property type="molecule type" value="Genomic_DNA"/>
</dbReference>
<feature type="transmembrane region" description="Helical" evidence="1">
    <location>
        <begin position="127"/>
        <end position="145"/>
    </location>
</feature>
<gene>
    <name evidence="2" type="ORF">MSEDJ_11340</name>
</gene>
<accession>A0A7I7QL11</accession>
<name>A0A7I7QL11_9MYCO</name>
<proteinExistence type="predicted"/>
<keyword evidence="1" id="KW-0812">Transmembrane</keyword>
<sequence>MTHDDVEEPVELFGFDGTRIRRRAGAERLTLDRRGLRMTRRGRTVETTWEGIDRIERYAMSLRYSTAKAWAIIGRDGTIIFPHEFDEQWTAGPIGDRLRHHRPDLDLPDPETLKVLRFGIPNHQVPFVFLPAVVVGVVVLTVVVGASVLKALSLVAVIVGGVLLWVASPKWQRVPRYAIYVVSGISVSFALGAWLWDLAS</sequence>
<dbReference type="RefSeq" id="WP_163795986.1">
    <property type="nucleotide sequence ID" value="NZ_AP022588.1"/>
</dbReference>
<dbReference type="AlphaFoldDB" id="A0A7I7QL11"/>
<evidence type="ECO:0000256" key="1">
    <source>
        <dbReference type="SAM" id="Phobius"/>
    </source>
</evidence>
<keyword evidence="1" id="KW-0472">Membrane</keyword>
<keyword evidence="1" id="KW-1133">Transmembrane helix</keyword>
<dbReference type="KEGG" id="msei:MSEDJ_11340"/>
<organism evidence="2 3">
    <name type="scientific">Mycolicibacterium sediminis</name>
    <dbReference type="NCBI Taxonomy" id="1286180"/>
    <lineage>
        <taxon>Bacteria</taxon>
        <taxon>Bacillati</taxon>
        <taxon>Actinomycetota</taxon>
        <taxon>Actinomycetes</taxon>
        <taxon>Mycobacteriales</taxon>
        <taxon>Mycobacteriaceae</taxon>
        <taxon>Mycolicibacterium</taxon>
    </lineage>
</organism>
<feature type="transmembrane region" description="Helical" evidence="1">
    <location>
        <begin position="151"/>
        <end position="168"/>
    </location>
</feature>